<dbReference type="EMBL" id="CAJNRD030001118">
    <property type="protein sequence ID" value="CAG5083047.1"/>
    <property type="molecule type" value="Genomic_DNA"/>
</dbReference>
<keyword evidence="2" id="KW-1185">Reference proteome</keyword>
<gene>
    <name evidence="1" type="ORF">HICCMSTLAB_LOCUS3717</name>
</gene>
<reference evidence="1" key="1">
    <citation type="submission" date="2021-04" db="EMBL/GenBank/DDBJ databases">
        <authorList>
            <person name="Chebbi M.A.C M."/>
        </authorList>
    </citation>
    <scope>NUCLEOTIDE SEQUENCE</scope>
</reference>
<evidence type="ECO:0000313" key="1">
    <source>
        <dbReference type="EMBL" id="CAG5083047.1"/>
    </source>
</evidence>
<protein>
    <submittedName>
        <fullName evidence="1">Uncharacterized protein</fullName>
    </submittedName>
</protein>
<evidence type="ECO:0000313" key="2">
    <source>
        <dbReference type="Proteomes" id="UP000786811"/>
    </source>
</evidence>
<feature type="non-terminal residue" evidence="1">
    <location>
        <position position="95"/>
    </location>
</feature>
<dbReference type="Proteomes" id="UP000786811">
    <property type="component" value="Unassembled WGS sequence"/>
</dbReference>
<name>A0A8J2H7W2_COTCN</name>
<proteinExistence type="predicted"/>
<sequence length="95" mass="10518">MRTEIVISQIPQVILHGMLLLKTDEVDKPGYLRNSSIENTDVRRSDGVGFSCCGHIADLLLEWYVGVSWAVRILTYAAKVKSQPKTSLGFEPTPG</sequence>
<accession>A0A8J2H7W2</accession>
<comment type="caution">
    <text evidence="1">The sequence shown here is derived from an EMBL/GenBank/DDBJ whole genome shotgun (WGS) entry which is preliminary data.</text>
</comment>
<organism evidence="1 2">
    <name type="scientific">Cotesia congregata</name>
    <name type="common">Parasitoid wasp</name>
    <name type="synonym">Apanteles congregatus</name>
    <dbReference type="NCBI Taxonomy" id="51543"/>
    <lineage>
        <taxon>Eukaryota</taxon>
        <taxon>Metazoa</taxon>
        <taxon>Ecdysozoa</taxon>
        <taxon>Arthropoda</taxon>
        <taxon>Hexapoda</taxon>
        <taxon>Insecta</taxon>
        <taxon>Pterygota</taxon>
        <taxon>Neoptera</taxon>
        <taxon>Endopterygota</taxon>
        <taxon>Hymenoptera</taxon>
        <taxon>Apocrita</taxon>
        <taxon>Ichneumonoidea</taxon>
        <taxon>Braconidae</taxon>
        <taxon>Microgastrinae</taxon>
        <taxon>Cotesia</taxon>
    </lineage>
</organism>
<dbReference type="AlphaFoldDB" id="A0A8J2H7W2"/>